<dbReference type="PANTHER" id="PTHR36441">
    <property type="entry name" value="HYPOTHETICAL CYTOSOLIC PROTEIN"/>
    <property type="match status" value="1"/>
</dbReference>
<sequence length="114" mass="12556">MFVGVLRLTFHIPHARSLKDKRSVTRKFRDRTRARFDVSVAEVDAQDLHQKAVFGVAVVSGDASLCDSVLEQVARSAELQEEAVLTDRATEIITVGDDLYGGASYEEEEDDDGG</sequence>
<dbReference type="Gene3D" id="3.30.70.1120">
    <property type="entry name" value="TT1725-like"/>
    <property type="match status" value="1"/>
</dbReference>
<dbReference type="PANTHER" id="PTHR36441:SF1">
    <property type="entry name" value="DUF503 DOMAIN-CONTAINING PROTEIN"/>
    <property type="match status" value="1"/>
</dbReference>
<evidence type="ECO:0000313" key="2">
    <source>
        <dbReference type="Proteomes" id="UP000064967"/>
    </source>
</evidence>
<dbReference type="STRING" id="1391654.AKJ09_06528"/>
<dbReference type="KEGG" id="llu:AKJ09_06528"/>
<reference evidence="1 2" key="1">
    <citation type="submission" date="2015-08" db="EMBL/GenBank/DDBJ databases">
        <authorList>
            <person name="Babu N.S."/>
            <person name="Beckwith C.J."/>
            <person name="Beseler K.G."/>
            <person name="Brison A."/>
            <person name="Carone J.V."/>
            <person name="Caskin T.P."/>
            <person name="Diamond M."/>
            <person name="Durham M.E."/>
            <person name="Foxe J.M."/>
            <person name="Go M."/>
            <person name="Henderson B.A."/>
            <person name="Jones I.B."/>
            <person name="McGettigan J.A."/>
            <person name="Micheletti S.J."/>
            <person name="Nasrallah M.E."/>
            <person name="Ortiz D."/>
            <person name="Piller C.R."/>
            <person name="Privatt S.R."/>
            <person name="Schneider S.L."/>
            <person name="Sharp S."/>
            <person name="Smith T.C."/>
            <person name="Stanton J.D."/>
            <person name="Ullery H.E."/>
            <person name="Wilson R.J."/>
            <person name="Serrano M.G."/>
            <person name="Buck G."/>
            <person name="Lee V."/>
            <person name="Wang Y."/>
            <person name="Carvalho R."/>
            <person name="Voegtly L."/>
            <person name="Shi R."/>
            <person name="Duckworth R."/>
            <person name="Johnson A."/>
            <person name="Loviza R."/>
            <person name="Walstead R."/>
            <person name="Shah Z."/>
            <person name="Kiflezghi M."/>
            <person name="Wade K."/>
            <person name="Ball S.L."/>
            <person name="Bradley K.W."/>
            <person name="Asai D.J."/>
            <person name="Bowman C.A."/>
            <person name="Russell D.A."/>
            <person name="Pope W.H."/>
            <person name="Jacobs-Sera D."/>
            <person name="Hendrix R.W."/>
            <person name="Hatfull G.F."/>
        </authorList>
    </citation>
    <scope>NUCLEOTIDE SEQUENCE [LARGE SCALE GENOMIC DNA]</scope>
    <source>
        <strain evidence="1 2">DSM 27648</strain>
    </source>
</reference>
<accession>A0A0K1Q3C0</accession>
<protein>
    <recommendedName>
        <fullName evidence="3">YlxP-like protein</fullName>
    </recommendedName>
</protein>
<dbReference type="EMBL" id="CP012333">
    <property type="protein sequence ID" value="AKU99864.1"/>
    <property type="molecule type" value="Genomic_DNA"/>
</dbReference>
<proteinExistence type="predicted"/>
<dbReference type="AlphaFoldDB" id="A0A0K1Q3C0"/>
<organism evidence="1 2">
    <name type="scientific">Labilithrix luteola</name>
    <dbReference type="NCBI Taxonomy" id="1391654"/>
    <lineage>
        <taxon>Bacteria</taxon>
        <taxon>Pseudomonadati</taxon>
        <taxon>Myxococcota</taxon>
        <taxon>Polyangia</taxon>
        <taxon>Polyangiales</taxon>
        <taxon>Labilitrichaceae</taxon>
        <taxon>Labilithrix</taxon>
    </lineage>
</organism>
<evidence type="ECO:0008006" key="3">
    <source>
        <dbReference type="Google" id="ProtNLM"/>
    </source>
</evidence>
<dbReference type="SUPFAM" id="SSF103007">
    <property type="entry name" value="Hypothetical protein TT1725"/>
    <property type="match status" value="1"/>
</dbReference>
<dbReference type="InterPro" id="IPR007546">
    <property type="entry name" value="DUF503"/>
</dbReference>
<dbReference type="Pfam" id="PF04456">
    <property type="entry name" value="DUF503"/>
    <property type="match status" value="1"/>
</dbReference>
<gene>
    <name evidence="1" type="ORF">AKJ09_06528</name>
</gene>
<dbReference type="Proteomes" id="UP000064967">
    <property type="component" value="Chromosome"/>
</dbReference>
<dbReference type="OrthoDB" id="9809023at2"/>
<dbReference type="RefSeq" id="WP_146651247.1">
    <property type="nucleotide sequence ID" value="NZ_CP012333.1"/>
</dbReference>
<keyword evidence="2" id="KW-1185">Reference proteome</keyword>
<dbReference type="InterPro" id="IPR036746">
    <property type="entry name" value="TT1725-like_sf"/>
</dbReference>
<name>A0A0K1Q3C0_9BACT</name>
<evidence type="ECO:0000313" key="1">
    <source>
        <dbReference type="EMBL" id="AKU99864.1"/>
    </source>
</evidence>